<dbReference type="InterPro" id="IPR019775">
    <property type="entry name" value="WD40_repeat_CS"/>
</dbReference>
<dbReference type="GO" id="GO:1904263">
    <property type="term" value="P:positive regulation of TORC1 signaling"/>
    <property type="evidence" value="ECO:0007669"/>
    <property type="project" value="TreeGrafter"/>
</dbReference>
<evidence type="ECO:0000256" key="12">
    <source>
        <dbReference type="PROSITE-ProRule" id="PRU00221"/>
    </source>
</evidence>
<evidence type="ECO:0000256" key="8">
    <source>
        <dbReference type="ARBA" id="ARBA00022737"/>
    </source>
</evidence>
<dbReference type="CDD" id="cd16488">
    <property type="entry name" value="mRING-H2-C3H3C2_Mio-like"/>
    <property type="match status" value="1"/>
</dbReference>
<dbReference type="SMART" id="SM00320">
    <property type="entry name" value="WD40"/>
    <property type="match status" value="3"/>
</dbReference>
<dbReference type="PROSITE" id="PS50089">
    <property type="entry name" value="ZF_RING_2"/>
    <property type="match status" value="1"/>
</dbReference>
<dbReference type="PROSITE" id="PS50082">
    <property type="entry name" value="WD_REPEATS_2"/>
    <property type="match status" value="1"/>
</dbReference>
<keyword evidence="9 11" id="KW-0863">Zinc-finger</keyword>
<dbReference type="InterPro" id="IPR036322">
    <property type="entry name" value="WD40_repeat_dom_sf"/>
</dbReference>
<dbReference type="PANTHER" id="PTHR46200">
    <property type="entry name" value="GATOR COMPLEX PROTEIN WDR24"/>
    <property type="match status" value="1"/>
</dbReference>
<evidence type="ECO:0000256" key="5">
    <source>
        <dbReference type="ARBA" id="ARBA00022554"/>
    </source>
</evidence>
<dbReference type="GO" id="GO:0005774">
    <property type="term" value="C:vacuolar membrane"/>
    <property type="evidence" value="ECO:0007669"/>
    <property type="project" value="TreeGrafter"/>
</dbReference>
<dbReference type="Pfam" id="PF17120">
    <property type="entry name" value="zf-RING_16"/>
    <property type="match status" value="1"/>
</dbReference>
<evidence type="ECO:0000256" key="10">
    <source>
        <dbReference type="ARBA" id="ARBA00022833"/>
    </source>
</evidence>
<keyword evidence="5" id="KW-0926">Vacuole</keyword>
<dbReference type="PANTHER" id="PTHR46200:SF1">
    <property type="entry name" value="GATOR COMPLEX PROTEIN WDR24"/>
    <property type="match status" value="1"/>
</dbReference>
<dbReference type="InterPro" id="IPR001841">
    <property type="entry name" value="Znf_RING"/>
</dbReference>
<keyword evidence="6 12" id="KW-0853">WD repeat</keyword>
<evidence type="ECO:0000259" key="14">
    <source>
        <dbReference type="PROSITE" id="PS50089"/>
    </source>
</evidence>
<keyword evidence="10" id="KW-0862">Zinc</keyword>
<evidence type="ECO:0000256" key="9">
    <source>
        <dbReference type="ARBA" id="ARBA00022771"/>
    </source>
</evidence>
<evidence type="ECO:0000256" key="13">
    <source>
        <dbReference type="SAM" id="MobiDB-lite"/>
    </source>
</evidence>
<evidence type="ECO:0000256" key="7">
    <source>
        <dbReference type="ARBA" id="ARBA00022723"/>
    </source>
</evidence>
<dbReference type="InterPro" id="IPR015943">
    <property type="entry name" value="WD40/YVTN_repeat-like_dom_sf"/>
</dbReference>
<evidence type="ECO:0000256" key="11">
    <source>
        <dbReference type="PROSITE-ProRule" id="PRU00175"/>
    </source>
</evidence>
<dbReference type="PROSITE" id="PS00678">
    <property type="entry name" value="WD_REPEATS_1"/>
    <property type="match status" value="1"/>
</dbReference>
<reference evidence="15" key="1">
    <citation type="submission" date="2021-03" db="EMBL/GenBank/DDBJ databases">
        <authorList>
            <person name="Palmer J.M."/>
        </authorList>
    </citation>
    <scope>NUCLEOTIDE SEQUENCE</scope>
    <source>
        <strain evidence="15">ARV_011</strain>
    </source>
</reference>
<dbReference type="InterPro" id="IPR037590">
    <property type="entry name" value="WDR24"/>
</dbReference>
<keyword evidence="7" id="KW-0479">Metal-binding</keyword>
<organism evidence="15 16">
    <name type="scientific">Scheffersomyces spartinae</name>
    <dbReference type="NCBI Taxonomy" id="45513"/>
    <lineage>
        <taxon>Eukaryota</taxon>
        <taxon>Fungi</taxon>
        <taxon>Dikarya</taxon>
        <taxon>Ascomycota</taxon>
        <taxon>Saccharomycotina</taxon>
        <taxon>Pichiomycetes</taxon>
        <taxon>Debaryomycetaceae</taxon>
        <taxon>Scheffersomyces</taxon>
    </lineage>
</organism>
<dbReference type="PROSITE" id="PS50294">
    <property type="entry name" value="WD_REPEATS_REGION"/>
    <property type="match status" value="1"/>
</dbReference>
<dbReference type="InterPro" id="IPR049566">
    <property type="entry name" value="WDR59_RTC1-like_RING_Znf"/>
</dbReference>
<dbReference type="GO" id="GO:0061700">
    <property type="term" value="C:GATOR2 complex"/>
    <property type="evidence" value="ECO:0007669"/>
    <property type="project" value="TreeGrafter"/>
</dbReference>
<dbReference type="RefSeq" id="XP_043046995.1">
    <property type="nucleotide sequence ID" value="XM_043193854.1"/>
</dbReference>
<dbReference type="GeneID" id="66116492"/>
<dbReference type="Gene3D" id="2.130.10.10">
    <property type="entry name" value="YVTN repeat-like/Quinoprotein amine dehydrogenase"/>
    <property type="match status" value="1"/>
</dbReference>
<name>A0A9P7V594_9ASCO</name>
<dbReference type="GO" id="GO:0016239">
    <property type="term" value="P:positive regulation of macroautophagy"/>
    <property type="evidence" value="ECO:0007669"/>
    <property type="project" value="TreeGrafter"/>
</dbReference>
<feature type="domain" description="RING-type" evidence="14">
    <location>
        <begin position="1162"/>
        <end position="1202"/>
    </location>
</feature>
<dbReference type="EMBL" id="JAHMUF010000029">
    <property type="protein sequence ID" value="KAG7191443.1"/>
    <property type="molecule type" value="Genomic_DNA"/>
</dbReference>
<dbReference type="SUPFAM" id="SSF50978">
    <property type="entry name" value="WD40 repeat-like"/>
    <property type="match status" value="1"/>
</dbReference>
<protein>
    <recommendedName>
        <fullName evidence="4">Restriction of telomere capping protein 1</fullName>
    </recommendedName>
</protein>
<evidence type="ECO:0000256" key="1">
    <source>
        <dbReference type="ARBA" id="ARBA00002738"/>
    </source>
</evidence>
<comment type="subcellular location">
    <subcellularLocation>
        <location evidence="2">Vacuole</location>
    </subcellularLocation>
</comment>
<comment type="caution">
    <text evidence="15">The sequence shown here is derived from an EMBL/GenBank/DDBJ whole genome shotgun (WGS) entry which is preliminary data.</text>
</comment>
<evidence type="ECO:0000313" key="16">
    <source>
        <dbReference type="Proteomes" id="UP000790833"/>
    </source>
</evidence>
<keyword evidence="8" id="KW-0677">Repeat</keyword>
<dbReference type="GO" id="GO:0008270">
    <property type="term" value="F:zinc ion binding"/>
    <property type="evidence" value="ECO:0007669"/>
    <property type="project" value="UniProtKB-KW"/>
</dbReference>
<sequence>MSGSTGHHLSFTKFAKNFYGNLSQLNGLESGSLLSSPGNSFPSSLKSSNNNINNNIPSRSSELTYHCEREVTALSQLSHPINWGGETPKHHVVIGGKNYLKLLALDTLQTRVVKEYNLLDAGKSSSVYANHRNAKLNMVNTIKTKDDTIACGLSNGDVSIYRLSNRGSATLYHKLVDHRRTINSLDFVDDLANLLISGSQDGTIKFWDLRAASPKPMISVSFSNHSDPIRSCQYSPHSSRRNKLTILSVHDSGSLCKYDLRSNSNYQHLINNPERKWNFHTGPALSLHIHPEKEYVITGGRDKRMCVCSYGDSISGGTKAGPGPDFIINTYGPVMKVRWSNYPVKYGGNGSGNDNVESTYSNDDKLSYDEREFLSSASITPSDPLFHYDFACNYLNDDPTISVFNLRRKFIARDTIYTKNLKAFQNFIWANNTDFSRKLWSISKSNDFVSYDLDSYSDHIVHPIEDLNDVTLGWSNGFCDFSFVDQERHEFQINVETLSSINTEAAESVLDVASELAMNLLNLVEEVDEPLHNTVSIPITPGMASVTANPMDFISSNYSVSPKDRAYLRPQSYNNMFIPRPGSPALKHSNSEGVHNRPVLKRNPSQMTQASGHSASSLTGQKRYLSINYTSPYVCPVSIPLPLNDEVGFEIIARSYLLEIPDSFSLARVCLFNAEYAASANKFRHCQSWQALAIAVEDYHDNQTRRKATYQQDNGDDNNNNETKNFSSESLDLPELKSILSELGNLVGSFNSMSSLTTNNNYQELKDHHGGVETESEERVKIKNNSTSSLVEMLAKSRGNSFTSPNISRVNSTIFSRNAQFKDAAFNEVAIEDDDDEEGGDGVEDAEQAAISSSGATDQKIKGILTQPLVDNNSEEGSRKLKLNIDTVPPMRPYSVYSGSLQQSPLLNRKYSTTTRAQAFEDLDNEIPSSRFLFSSASSASPVLYGSLQMTHFGSAGPGTLSRRDSTFLQGSKMAFQRRSLQHVNGDANDVEEKTEQESSKVDTRSELTRAIDHEKTKEYEVHKPWKLKEILEQLLEYSAQQGDIIMCCTLCLLFYDTGVVTKEAAMEWYLTYVDILKRKRLFSIAAKVINSVPRALLPEIVEHTKNEVDLRFYCCHCQKLLLNEKSKHRVTALKVGGGEGEVGGEFGFWYCDNCNKMQLNCIYCNEPCKGLNVVVSLKCGHRGHFWCLREWFVEDENVDCPGGCGYTVVTT</sequence>
<evidence type="ECO:0000313" key="15">
    <source>
        <dbReference type="EMBL" id="KAG7191443.1"/>
    </source>
</evidence>
<feature type="compositionally biased region" description="Basic and acidic residues" evidence="13">
    <location>
        <begin position="991"/>
        <end position="1005"/>
    </location>
</feature>
<dbReference type="GO" id="GO:0005829">
    <property type="term" value="C:cytosol"/>
    <property type="evidence" value="ECO:0007669"/>
    <property type="project" value="TreeGrafter"/>
</dbReference>
<comment type="function">
    <text evidence="1">May be involved in a process influencing telomere capping.</text>
</comment>
<evidence type="ECO:0000256" key="3">
    <source>
        <dbReference type="ARBA" id="ARBA00008863"/>
    </source>
</evidence>
<comment type="similarity">
    <text evidence="3">Belongs to the WD repeat RTC1 family.</text>
</comment>
<gene>
    <name evidence="15" type="primary">RTC1</name>
    <name evidence="15" type="ORF">KQ657_003118</name>
</gene>
<dbReference type="Proteomes" id="UP000790833">
    <property type="component" value="Unassembled WGS sequence"/>
</dbReference>
<dbReference type="InterPro" id="IPR001680">
    <property type="entry name" value="WD40_rpt"/>
</dbReference>
<evidence type="ECO:0000256" key="4">
    <source>
        <dbReference type="ARBA" id="ARBA00015098"/>
    </source>
</evidence>
<feature type="repeat" description="WD" evidence="12">
    <location>
        <begin position="175"/>
        <end position="217"/>
    </location>
</feature>
<dbReference type="Pfam" id="PF00400">
    <property type="entry name" value="WD40"/>
    <property type="match status" value="1"/>
</dbReference>
<feature type="region of interest" description="Disordered" evidence="13">
    <location>
        <begin position="985"/>
        <end position="1005"/>
    </location>
</feature>
<accession>A0A9P7V594</accession>
<keyword evidence="16" id="KW-1185">Reference proteome</keyword>
<feature type="region of interest" description="Disordered" evidence="13">
    <location>
        <begin position="704"/>
        <end position="729"/>
    </location>
</feature>
<dbReference type="AlphaFoldDB" id="A0A9P7V594"/>
<dbReference type="OrthoDB" id="60955at2759"/>
<evidence type="ECO:0000256" key="6">
    <source>
        <dbReference type="ARBA" id="ARBA00022574"/>
    </source>
</evidence>
<proteinExistence type="inferred from homology"/>
<evidence type="ECO:0000256" key="2">
    <source>
        <dbReference type="ARBA" id="ARBA00004116"/>
    </source>
</evidence>